<dbReference type="HOGENOM" id="CLU_739736_0_0_1"/>
<gene>
    <name evidence="2" type="ORF">EPUS_05088</name>
</gene>
<name>U1GG47_ENDPU</name>
<protein>
    <submittedName>
        <fullName evidence="2">Uncharacterized protein</fullName>
    </submittedName>
</protein>
<dbReference type="GeneID" id="19240041"/>
<feature type="compositionally biased region" description="Polar residues" evidence="1">
    <location>
        <begin position="43"/>
        <end position="66"/>
    </location>
</feature>
<evidence type="ECO:0000313" key="2">
    <source>
        <dbReference type="EMBL" id="ERF70736.1"/>
    </source>
</evidence>
<dbReference type="Proteomes" id="UP000019373">
    <property type="component" value="Unassembled WGS sequence"/>
</dbReference>
<dbReference type="RefSeq" id="XP_007803602.1">
    <property type="nucleotide sequence ID" value="XM_007805411.1"/>
</dbReference>
<dbReference type="EMBL" id="KE721293">
    <property type="protein sequence ID" value="ERF70736.1"/>
    <property type="molecule type" value="Genomic_DNA"/>
</dbReference>
<evidence type="ECO:0000256" key="1">
    <source>
        <dbReference type="SAM" id="MobiDB-lite"/>
    </source>
</evidence>
<reference evidence="3" key="1">
    <citation type="journal article" date="2014" name="BMC Genomics">
        <title>Genome characteristics reveal the impact of lichenization on lichen-forming fungus Endocarpon pusillum Hedwig (Verrucariales, Ascomycota).</title>
        <authorList>
            <person name="Wang Y.-Y."/>
            <person name="Liu B."/>
            <person name="Zhang X.-Y."/>
            <person name="Zhou Q.-M."/>
            <person name="Zhang T."/>
            <person name="Li H."/>
            <person name="Yu Y.-F."/>
            <person name="Zhang X.-L."/>
            <person name="Hao X.-Y."/>
            <person name="Wang M."/>
            <person name="Wang L."/>
            <person name="Wei J.-C."/>
        </authorList>
    </citation>
    <scope>NUCLEOTIDE SEQUENCE [LARGE SCALE GENOMIC DNA]</scope>
    <source>
        <strain evidence="3">Z07020 / HMAS-L-300199</strain>
    </source>
</reference>
<accession>U1GG47</accession>
<evidence type="ECO:0000313" key="3">
    <source>
        <dbReference type="Proteomes" id="UP000019373"/>
    </source>
</evidence>
<keyword evidence="3" id="KW-1185">Reference proteome</keyword>
<proteinExistence type="predicted"/>
<organism evidence="2 3">
    <name type="scientific">Endocarpon pusillum (strain Z07020 / HMAS-L-300199)</name>
    <name type="common">Lichen-forming fungus</name>
    <dbReference type="NCBI Taxonomy" id="1263415"/>
    <lineage>
        <taxon>Eukaryota</taxon>
        <taxon>Fungi</taxon>
        <taxon>Dikarya</taxon>
        <taxon>Ascomycota</taxon>
        <taxon>Pezizomycotina</taxon>
        <taxon>Eurotiomycetes</taxon>
        <taxon>Chaetothyriomycetidae</taxon>
        <taxon>Verrucariales</taxon>
        <taxon>Verrucariaceae</taxon>
        <taxon>Endocarpon</taxon>
    </lineage>
</organism>
<feature type="region of interest" description="Disordered" evidence="1">
    <location>
        <begin position="43"/>
        <end position="73"/>
    </location>
</feature>
<feature type="region of interest" description="Disordered" evidence="1">
    <location>
        <begin position="236"/>
        <end position="281"/>
    </location>
</feature>
<sequence length="405" mass="44938">MALLDDMDANGALLCLRPIQIERRLKSWGPLAGGVNALHTSQQNTIHQAGTPATSSRRDQSATNAENYARESEDILEIENQPQLLRDRPAYSNQKDMPTGHQTHWEELRSLEPISVVSPKTRSDLLKGVGPLSQAEQACLADLFEKIPLGQFDNPSKAGLGNFSPERRYLKNILPYLRGYMPELLESIQHPKRPVCNESKHTTPLSETCNPSDLVHDGILPQHGIRDSFAGKQDLELTDGYDHHGNNNRAKRVWDSHSSTQADSPKPIGPNKRRVAPQRQQIRCTSPVFFTTARTSTSVMAGAKSIQQRQRRRYSFHLGENKENEAPEPSDFMKRRHSASSMSFRRITGMASCSGESSYAVSDIVLDELRVDASNVIAGLANFVPTPTPNSLAVEMDLLGIAVED</sequence>
<dbReference type="AlphaFoldDB" id="U1GG47"/>